<proteinExistence type="predicted"/>
<dbReference type="EMBL" id="KK102426">
    <property type="protein sequence ID" value="KIY97793.1"/>
    <property type="molecule type" value="Genomic_DNA"/>
</dbReference>
<accession>A0A0D2KQB0</accession>
<name>A0A0D2KQB0_9CHLO</name>
<organism evidence="3 4">
    <name type="scientific">Monoraphidium neglectum</name>
    <dbReference type="NCBI Taxonomy" id="145388"/>
    <lineage>
        <taxon>Eukaryota</taxon>
        <taxon>Viridiplantae</taxon>
        <taxon>Chlorophyta</taxon>
        <taxon>core chlorophytes</taxon>
        <taxon>Chlorophyceae</taxon>
        <taxon>CS clade</taxon>
        <taxon>Sphaeropleales</taxon>
        <taxon>Selenastraceae</taxon>
        <taxon>Monoraphidium</taxon>
    </lineage>
</organism>
<evidence type="ECO:0000256" key="1">
    <source>
        <dbReference type="SAM" id="MobiDB-lite"/>
    </source>
</evidence>
<keyword evidence="4" id="KW-1185">Reference proteome</keyword>
<dbReference type="GeneID" id="25727303"/>
<sequence>GALHFALSVPGGESSQVEAVKFAAAAAVVAVGVPIAAVAGAAALFSVLAQIQEGQVQIQEKLREEFRGSQRELTAVILGQQEVQKQTARVDAQASRIDTLAGPGSQSGRDGKPC</sequence>
<reference evidence="3 4" key="1">
    <citation type="journal article" date="2013" name="BMC Genomics">
        <title>Reconstruction of the lipid metabolism for the microalga Monoraphidium neglectum from its genome sequence reveals characteristics suitable for biofuel production.</title>
        <authorList>
            <person name="Bogen C."/>
            <person name="Al-Dilaimi A."/>
            <person name="Albersmeier A."/>
            <person name="Wichmann J."/>
            <person name="Grundmann M."/>
            <person name="Rupp O."/>
            <person name="Lauersen K.J."/>
            <person name="Blifernez-Klassen O."/>
            <person name="Kalinowski J."/>
            <person name="Goesmann A."/>
            <person name="Mussgnug J.H."/>
            <person name="Kruse O."/>
        </authorList>
    </citation>
    <scope>NUCLEOTIDE SEQUENCE [LARGE SCALE GENOMIC DNA]</scope>
    <source>
        <strain evidence="3 4">SAG 48.87</strain>
    </source>
</reference>
<dbReference type="KEGG" id="mng:MNEG_10168"/>
<evidence type="ECO:0000313" key="3">
    <source>
        <dbReference type="EMBL" id="KIY97793.1"/>
    </source>
</evidence>
<protein>
    <submittedName>
        <fullName evidence="3">Uncharacterized protein</fullName>
    </submittedName>
</protein>
<feature type="region of interest" description="Disordered" evidence="1">
    <location>
        <begin position="93"/>
        <end position="114"/>
    </location>
</feature>
<keyword evidence="2" id="KW-1133">Transmembrane helix</keyword>
<dbReference type="RefSeq" id="XP_013896813.1">
    <property type="nucleotide sequence ID" value="XM_014041359.1"/>
</dbReference>
<gene>
    <name evidence="3" type="ORF">MNEG_10168</name>
</gene>
<feature type="transmembrane region" description="Helical" evidence="2">
    <location>
        <begin position="22"/>
        <end position="49"/>
    </location>
</feature>
<dbReference type="Proteomes" id="UP000054498">
    <property type="component" value="Unassembled WGS sequence"/>
</dbReference>
<evidence type="ECO:0000256" key="2">
    <source>
        <dbReference type="SAM" id="Phobius"/>
    </source>
</evidence>
<dbReference type="AlphaFoldDB" id="A0A0D2KQB0"/>
<keyword evidence="2" id="KW-0812">Transmembrane</keyword>
<keyword evidence="2" id="KW-0472">Membrane</keyword>
<evidence type="ECO:0000313" key="4">
    <source>
        <dbReference type="Proteomes" id="UP000054498"/>
    </source>
</evidence>
<feature type="non-terminal residue" evidence="3">
    <location>
        <position position="1"/>
    </location>
</feature>